<organism evidence="1 2">
    <name type="scientific">Arenimonas composti TR7-09 = DSM 18010</name>
    <dbReference type="NCBI Taxonomy" id="1121013"/>
    <lineage>
        <taxon>Bacteria</taxon>
        <taxon>Pseudomonadati</taxon>
        <taxon>Pseudomonadota</taxon>
        <taxon>Gammaproteobacteria</taxon>
        <taxon>Lysobacterales</taxon>
        <taxon>Lysobacteraceae</taxon>
        <taxon>Arenimonas</taxon>
    </lineage>
</organism>
<proteinExistence type="predicted"/>
<dbReference type="Proteomes" id="UP000029391">
    <property type="component" value="Unassembled WGS sequence"/>
</dbReference>
<name>A0A091BGH6_9GAMM</name>
<keyword evidence="2" id="KW-1185">Reference proteome</keyword>
<comment type="caution">
    <text evidence="1">The sequence shown here is derived from an EMBL/GenBank/DDBJ whole genome shotgun (WGS) entry which is preliminary data.</text>
</comment>
<protein>
    <submittedName>
        <fullName evidence="1">Uncharacterized protein</fullName>
    </submittedName>
</protein>
<accession>A0A091BGH6</accession>
<reference evidence="1 2" key="1">
    <citation type="submission" date="2013-09" db="EMBL/GenBank/DDBJ databases">
        <title>Genome sequencing of Arenimonas composti.</title>
        <authorList>
            <person name="Chen F."/>
            <person name="Wang G."/>
        </authorList>
    </citation>
    <scope>NUCLEOTIDE SEQUENCE [LARGE SCALE GENOMIC DNA]</scope>
    <source>
        <strain evidence="1 2">TR7-09</strain>
    </source>
</reference>
<evidence type="ECO:0000313" key="2">
    <source>
        <dbReference type="Proteomes" id="UP000029391"/>
    </source>
</evidence>
<dbReference type="EMBL" id="AWXU01000017">
    <property type="protein sequence ID" value="KFN50642.1"/>
    <property type="molecule type" value="Genomic_DNA"/>
</dbReference>
<sequence length="176" mass="18218">MLAERPGVLVEARITAAEDACGDQACGSANYTAVVAKAILIGGAQAGLPSGSTSLRFTSSAKIGVSGTYLLFLEPIAPEQEWISLPTPAGLLSYPVAEGVRWHVAVDGAFRASGQRVFRVSPASCAGDTPECLSGDFPNGGAVVSADIEYVGFWAELKGCDVIAEDGIEPMPENDR</sequence>
<evidence type="ECO:0000313" key="1">
    <source>
        <dbReference type="EMBL" id="KFN50642.1"/>
    </source>
</evidence>
<gene>
    <name evidence="1" type="ORF">P873_05635</name>
</gene>
<dbReference type="AlphaFoldDB" id="A0A091BGH6"/>